<evidence type="ECO:0000256" key="1">
    <source>
        <dbReference type="SAM" id="MobiDB-lite"/>
    </source>
</evidence>
<feature type="region of interest" description="Disordered" evidence="1">
    <location>
        <begin position="107"/>
        <end position="129"/>
    </location>
</feature>
<name>A0A8T2U7E0_CERRI</name>
<dbReference type="AlphaFoldDB" id="A0A8T2U7E0"/>
<sequence>MKLQNLSLLKEEDSCSIVNESWYMSRISRAVVVKVLVQVDDTSKQRPIVDILGISYLGRRSCRGKRSSSRNVTKPLCQLPSEKTEVRNSNSIGTQRLSRKATATIDEGGQMDTSSDCSPNSFETFGGGDNHTSRYSLELVLEDSVSNSSDNASLGQDISSIGAVSNTQISKHGIQNLPAANDTTLVGGNKRFSVSSVACPKGSSGADDDDDDWTLERWKEFKDRGPARKRRRKLTESRASSSNMVASDCLAFPESHLHVAYNQMSALESDRSESVQSRHLPKKCVASANFEVDHKGFNPLHVGTSISDQMSSLKIISDHDNGGVSKSSDSPFVVRLELEEESESVPSEDMLPERLRASKWDYIQDSDASSTVEATSDCRTAAFLHAGKKQEDIKPLIPKSSIGESSLLRLNSASDRPKLPREAAHCALAANSTNRSSPVGLRLKQLDTAASGNGSELTNSMQVANNAIDIGLHLIRNSRHVPRHTGQTNAAGSPERSVCIKSEGQAHDRTLQQVSIKEYEGHVPFMDRNENLDIEEEKEVQREPAKLPCKRKTISPMSQEFLLKASKLGDSGFDSMSKESGGWTDVMDLGRNPYQNDSSLYSQKIRANDISQIAEYRKGSDEVFSERVFLNSLTTPAEKHVPEAVYLTPQQTSERMQAASSTFLCVSQSSRRIPNAPQSSRTYPKGILRSNSQGCQGCCSCEECESLRTRARNASEFSQRQMQDIETVTMKLLKGLNILRTIVEERLIQNSVNQDSQVDISLDQVKKATISALEAEKTAKKWLNRMARDCNRYCKIMRMQGRRLSFADESGGKLCHVKVFQSEL</sequence>
<keyword evidence="3" id="KW-1185">Reference proteome</keyword>
<accession>A0A8T2U7E0</accession>
<protein>
    <submittedName>
        <fullName evidence="2">Uncharacterized protein</fullName>
    </submittedName>
</protein>
<reference evidence="2" key="1">
    <citation type="submission" date="2021-08" db="EMBL/GenBank/DDBJ databases">
        <title>WGS assembly of Ceratopteris richardii.</title>
        <authorList>
            <person name="Marchant D.B."/>
            <person name="Chen G."/>
            <person name="Jenkins J."/>
            <person name="Shu S."/>
            <person name="Leebens-Mack J."/>
            <person name="Grimwood J."/>
            <person name="Schmutz J."/>
            <person name="Soltis P."/>
            <person name="Soltis D."/>
            <person name="Chen Z.-H."/>
        </authorList>
    </citation>
    <scope>NUCLEOTIDE SEQUENCE</scope>
    <source>
        <strain evidence="2">Whitten #5841</strain>
        <tissue evidence="2">Leaf</tissue>
    </source>
</reference>
<gene>
    <name evidence="2" type="ORF">KP509_07G010200</name>
</gene>
<dbReference type="EMBL" id="CM035412">
    <property type="protein sequence ID" value="KAH7432141.1"/>
    <property type="molecule type" value="Genomic_DNA"/>
</dbReference>
<comment type="caution">
    <text evidence="2">The sequence shown here is derived from an EMBL/GenBank/DDBJ whole genome shotgun (WGS) entry which is preliminary data.</text>
</comment>
<dbReference type="PANTHER" id="PTHR34461">
    <property type="entry name" value="EXPRESSED PROTEIN"/>
    <property type="match status" value="1"/>
</dbReference>
<organism evidence="2 3">
    <name type="scientific">Ceratopteris richardii</name>
    <name type="common">Triangle waterfern</name>
    <dbReference type="NCBI Taxonomy" id="49495"/>
    <lineage>
        <taxon>Eukaryota</taxon>
        <taxon>Viridiplantae</taxon>
        <taxon>Streptophyta</taxon>
        <taxon>Embryophyta</taxon>
        <taxon>Tracheophyta</taxon>
        <taxon>Polypodiopsida</taxon>
        <taxon>Polypodiidae</taxon>
        <taxon>Polypodiales</taxon>
        <taxon>Pteridineae</taxon>
        <taxon>Pteridaceae</taxon>
        <taxon>Parkerioideae</taxon>
        <taxon>Ceratopteris</taxon>
    </lineage>
</organism>
<evidence type="ECO:0000313" key="3">
    <source>
        <dbReference type="Proteomes" id="UP000825935"/>
    </source>
</evidence>
<dbReference type="PANTHER" id="PTHR34461:SF2">
    <property type="entry name" value="EXPRESSED PROTEIN"/>
    <property type="match status" value="1"/>
</dbReference>
<evidence type="ECO:0000313" key="2">
    <source>
        <dbReference type="EMBL" id="KAH7432141.1"/>
    </source>
</evidence>
<dbReference type="EMBL" id="CM035412">
    <property type="protein sequence ID" value="KAH7432142.1"/>
    <property type="molecule type" value="Genomic_DNA"/>
</dbReference>
<dbReference type="Proteomes" id="UP000825935">
    <property type="component" value="Chromosome 7"/>
</dbReference>
<feature type="compositionally biased region" description="Polar residues" evidence="1">
    <location>
        <begin position="111"/>
        <end position="123"/>
    </location>
</feature>
<dbReference type="OrthoDB" id="775914at2759"/>
<proteinExistence type="predicted"/>